<feature type="domain" description="4Fe-4S ferredoxin-type" evidence="6">
    <location>
        <begin position="19"/>
        <end position="51"/>
    </location>
</feature>
<keyword evidence="2" id="KW-0479">Metal-binding</keyword>
<dbReference type="PANTHER" id="PTHR43255">
    <property type="entry name" value="IRON-SULFUR-BINDING OXIDOREDUCTASE FADF-RELATED-RELATED"/>
    <property type="match status" value="1"/>
</dbReference>
<keyword evidence="5" id="KW-0411">Iron-sulfur</keyword>
<dbReference type="Pfam" id="PF13183">
    <property type="entry name" value="Fer4_8"/>
    <property type="match status" value="1"/>
</dbReference>
<dbReference type="Gene3D" id="1.10.1060.10">
    <property type="entry name" value="Alpha-helical ferredoxin"/>
    <property type="match status" value="1"/>
</dbReference>
<accession>A0ABS4D3U0</accession>
<dbReference type="InterPro" id="IPR017896">
    <property type="entry name" value="4Fe4S_Fe-S-bd"/>
</dbReference>
<dbReference type="RefSeq" id="WP_135475481.1">
    <property type="nucleotide sequence ID" value="NZ_SIJK02000001.1"/>
</dbReference>
<evidence type="ECO:0000256" key="4">
    <source>
        <dbReference type="ARBA" id="ARBA00023004"/>
    </source>
</evidence>
<name>A0ABS4D3U0_9CHLR</name>
<sequence length="196" mass="22187">MGASKKPARGSVFFREVVGATAVDPHLEACLQCGTCGGSCPSGNDMEHTPRTLFAMIAAGMRETVLRSNTPWYCVSCYYCMERCPQEVHITDVMYTLKRLAIKEGFSRQSSAAQAPAFSETFMEHVERYGRSFELGLITRYFLRHRPLDTVKIAPIGAGMLRRKRFDLTPRKIRQIEQLQAILARADELERNAYRV</sequence>
<evidence type="ECO:0000256" key="5">
    <source>
        <dbReference type="ARBA" id="ARBA00023014"/>
    </source>
</evidence>
<gene>
    <name evidence="7" type="ORF">EYB53_000170</name>
</gene>
<evidence type="ECO:0000256" key="1">
    <source>
        <dbReference type="ARBA" id="ARBA00022485"/>
    </source>
</evidence>
<protein>
    <submittedName>
        <fullName evidence="7">4Fe-4S dicluster domain-containing protein</fullName>
    </submittedName>
</protein>
<evidence type="ECO:0000313" key="8">
    <source>
        <dbReference type="Proteomes" id="UP001193081"/>
    </source>
</evidence>
<dbReference type="SUPFAM" id="SSF46548">
    <property type="entry name" value="alpha-helical ferredoxin"/>
    <property type="match status" value="1"/>
</dbReference>
<organism evidence="7 8">
    <name type="scientific">Candidatus Chloroploca mongolica</name>
    <dbReference type="NCBI Taxonomy" id="2528176"/>
    <lineage>
        <taxon>Bacteria</taxon>
        <taxon>Bacillati</taxon>
        <taxon>Chloroflexota</taxon>
        <taxon>Chloroflexia</taxon>
        <taxon>Chloroflexales</taxon>
        <taxon>Chloroflexineae</taxon>
        <taxon>Oscillochloridaceae</taxon>
        <taxon>Candidatus Chloroploca</taxon>
    </lineage>
</organism>
<dbReference type="PANTHER" id="PTHR43255:SF1">
    <property type="entry name" value="IRON-SULFUR-BINDING OXIDOREDUCTASE FADF-RELATED"/>
    <property type="match status" value="1"/>
</dbReference>
<dbReference type="InterPro" id="IPR017900">
    <property type="entry name" value="4Fe4S_Fe_S_CS"/>
</dbReference>
<reference evidence="7 8" key="1">
    <citation type="submission" date="2021-03" db="EMBL/GenBank/DDBJ databases">
        <authorList>
            <person name="Grouzdev D.S."/>
        </authorList>
    </citation>
    <scope>NUCLEOTIDE SEQUENCE [LARGE SCALE GENOMIC DNA]</scope>
    <source>
        <strain evidence="7 8">M50-1</strain>
    </source>
</reference>
<keyword evidence="1" id="KW-0004">4Fe-4S</keyword>
<proteinExistence type="predicted"/>
<keyword evidence="4" id="KW-0408">Iron</keyword>
<dbReference type="InterPro" id="IPR051460">
    <property type="entry name" value="HdrC_iron-sulfur_subunit"/>
</dbReference>
<keyword evidence="8" id="KW-1185">Reference proteome</keyword>
<comment type="caution">
    <text evidence="7">The sequence shown here is derived from an EMBL/GenBank/DDBJ whole genome shotgun (WGS) entry which is preliminary data.</text>
</comment>
<evidence type="ECO:0000256" key="3">
    <source>
        <dbReference type="ARBA" id="ARBA00023002"/>
    </source>
</evidence>
<evidence type="ECO:0000259" key="6">
    <source>
        <dbReference type="PROSITE" id="PS51379"/>
    </source>
</evidence>
<dbReference type="Proteomes" id="UP001193081">
    <property type="component" value="Unassembled WGS sequence"/>
</dbReference>
<keyword evidence="3" id="KW-0560">Oxidoreductase</keyword>
<dbReference type="InterPro" id="IPR009051">
    <property type="entry name" value="Helical_ferredxn"/>
</dbReference>
<dbReference type="EMBL" id="SIJK02000001">
    <property type="protein sequence ID" value="MBP1464110.1"/>
    <property type="molecule type" value="Genomic_DNA"/>
</dbReference>
<dbReference type="PROSITE" id="PS00198">
    <property type="entry name" value="4FE4S_FER_1"/>
    <property type="match status" value="1"/>
</dbReference>
<dbReference type="PROSITE" id="PS51379">
    <property type="entry name" value="4FE4S_FER_2"/>
    <property type="match status" value="1"/>
</dbReference>
<evidence type="ECO:0000313" key="7">
    <source>
        <dbReference type="EMBL" id="MBP1464110.1"/>
    </source>
</evidence>
<evidence type="ECO:0000256" key="2">
    <source>
        <dbReference type="ARBA" id="ARBA00022723"/>
    </source>
</evidence>